<protein>
    <submittedName>
        <fullName evidence="3">Transposase IS66</fullName>
    </submittedName>
</protein>
<name>W4HDK9_9RHOB</name>
<dbReference type="InterPro" id="IPR052344">
    <property type="entry name" value="Transposase-related"/>
</dbReference>
<dbReference type="EMBL" id="AQQW01000023">
    <property type="protein sequence ID" value="ETW10814.1"/>
    <property type="molecule type" value="Genomic_DNA"/>
</dbReference>
<gene>
    <name evidence="3" type="ORF">ATO8_20204</name>
</gene>
<dbReference type="RefSeq" id="WP_043847243.1">
    <property type="nucleotide sequence ID" value="NZ_AQQW01000023.1"/>
</dbReference>
<reference evidence="3 4" key="1">
    <citation type="journal article" date="2014" name="Antonie Van Leeuwenhoek">
        <title>Roseivivax atlanticus sp. nov., isolated from surface seawater of the Atlantic Ocean.</title>
        <authorList>
            <person name="Li G."/>
            <person name="Lai Q."/>
            <person name="Liu X."/>
            <person name="Sun F."/>
            <person name="Shao Z."/>
        </authorList>
    </citation>
    <scope>NUCLEOTIDE SEQUENCE [LARGE SCALE GENOMIC DNA]</scope>
    <source>
        <strain evidence="3 4">22II-s10s</strain>
    </source>
</reference>
<evidence type="ECO:0000313" key="3">
    <source>
        <dbReference type="EMBL" id="ETW10814.1"/>
    </source>
</evidence>
<dbReference type="Proteomes" id="UP000019063">
    <property type="component" value="Unassembled WGS sequence"/>
</dbReference>
<proteinExistence type="predicted"/>
<dbReference type="PANTHER" id="PTHR33678">
    <property type="entry name" value="BLL1576 PROTEIN"/>
    <property type="match status" value="1"/>
</dbReference>
<feature type="region of interest" description="Disordered" evidence="1">
    <location>
        <begin position="71"/>
        <end position="101"/>
    </location>
</feature>
<dbReference type="STRING" id="1379903.ATO8_20204"/>
<dbReference type="AlphaFoldDB" id="W4HDK9"/>
<organism evidence="3 4">
    <name type="scientific">Roseivivax marinus</name>
    <dbReference type="NCBI Taxonomy" id="1379903"/>
    <lineage>
        <taxon>Bacteria</taxon>
        <taxon>Pseudomonadati</taxon>
        <taxon>Pseudomonadota</taxon>
        <taxon>Alphaproteobacteria</taxon>
        <taxon>Rhodobacterales</taxon>
        <taxon>Roseobacteraceae</taxon>
        <taxon>Roseivivax</taxon>
    </lineage>
</organism>
<keyword evidence="4" id="KW-1185">Reference proteome</keyword>
<comment type="caution">
    <text evidence="3">The sequence shown here is derived from an EMBL/GenBank/DDBJ whole genome shotgun (WGS) entry which is preliminary data.</text>
</comment>
<dbReference type="PANTHER" id="PTHR33678:SF1">
    <property type="entry name" value="BLL1576 PROTEIN"/>
    <property type="match status" value="1"/>
</dbReference>
<evidence type="ECO:0000259" key="2">
    <source>
        <dbReference type="Pfam" id="PF03050"/>
    </source>
</evidence>
<accession>W4HDK9</accession>
<dbReference type="InterPro" id="IPR004291">
    <property type="entry name" value="Transposase_IS66_central"/>
</dbReference>
<evidence type="ECO:0000256" key="1">
    <source>
        <dbReference type="SAM" id="MobiDB-lite"/>
    </source>
</evidence>
<dbReference type="Pfam" id="PF03050">
    <property type="entry name" value="DDE_Tnp_IS66"/>
    <property type="match status" value="1"/>
</dbReference>
<evidence type="ECO:0000313" key="4">
    <source>
        <dbReference type="Proteomes" id="UP000019063"/>
    </source>
</evidence>
<feature type="domain" description="Transposase IS66 central" evidence="2">
    <location>
        <begin position="3"/>
        <end position="44"/>
    </location>
</feature>
<dbReference type="PATRIC" id="fig|1317118.6.peg.4138"/>
<dbReference type="eggNOG" id="COG3316">
    <property type="taxonomic scope" value="Bacteria"/>
</dbReference>
<sequence>MKRLRPYLDHGFLELDINSAERAMRSVAVGRKNYLFVGSQTGGRAAAIAYTLIETAKLNGVDPQRWRAERWHASPTTRSPAWKFSCRGTDQTTRPDRPADA</sequence>